<dbReference type="SUPFAM" id="SSF54292">
    <property type="entry name" value="2Fe-2S ferredoxin-like"/>
    <property type="match status" value="1"/>
</dbReference>
<keyword evidence="4" id="KW-1185">Reference proteome</keyword>
<protein>
    <submittedName>
        <fullName evidence="3">DUF4445 domain-containing protein</fullName>
    </submittedName>
</protein>
<dbReference type="InterPro" id="IPR027980">
    <property type="entry name" value="RACo_C"/>
</dbReference>
<evidence type="ECO:0000313" key="4">
    <source>
        <dbReference type="Proteomes" id="UP000276301"/>
    </source>
</evidence>
<dbReference type="Gene3D" id="3.30.420.480">
    <property type="entry name" value="Domain of unknown function (DUF4445)"/>
    <property type="match status" value="1"/>
</dbReference>
<comment type="caution">
    <text evidence="3">The sequence shown here is derived from an EMBL/GenBank/DDBJ whole genome shotgun (WGS) entry which is preliminary data.</text>
</comment>
<evidence type="ECO:0000259" key="2">
    <source>
        <dbReference type="Pfam" id="PF17651"/>
    </source>
</evidence>
<feature type="domain" description="RACo-like middle region" evidence="2">
    <location>
        <begin position="154"/>
        <end position="310"/>
    </location>
</feature>
<accession>A0A498CM84</accession>
<name>A0A498CM84_9FIRM</name>
<dbReference type="Pfam" id="PF14574">
    <property type="entry name" value="RACo_C_ter"/>
    <property type="match status" value="1"/>
</dbReference>
<reference evidence="3 4" key="1">
    <citation type="submission" date="2018-10" db="EMBL/GenBank/DDBJ databases">
        <title>Anaerotruncus faecis sp. nov., isolated from human feces.</title>
        <authorList>
            <person name="Wang Y.-J."/>
        </authorList>
    </citation>
    <scope>NUCLEOTIDE SEQUENCE [LARGE SCALE GENOMIC DNA]</scope>
    <source>
        <strain evidence="3 4">22A2-44</strain>
    </source>
</reference>
<dbReference type="Pfam" id="PF17651">
    <property type="entry name" value="Raco_middle"/>
    <property type="match status" value="1"/>
</dbReference>
<dbReference type="InterPro" id="IPR036010">
    <property type="entry name" value="2Fe-2S_ferredoxin-like_sf"/>
</dbReference>
<dbReference type="AlphaFoldDB" id="A0A498CM84"/>
<dbReference type="Gene3D" id="3.10.20.30">
    <property type="match status" value="1"/>
</dbReference>
<dbReference type="EMBL" id="RCHT01000008">
    <property type="protein sequence ID" value="RLL11602.1"/>
    <property type="molecule type" value="Genomic_DNA"/>
</dbReference>
<gene>
    <name evidence="3" type="ORF">D4A47_06790</name>
</gene>
<dbReference type="PANTHER" id="PTHR42895">
    <property type="entry name" value="IRON-SULFUR CLUSTER-BINDING PROTEIN-RELATED"/>
    <property type="match status" value="1"/>
</dbReference>
<dbReference type="PANTHER" id="PTHR42895:SF1">
    <property type="entry name" value="IRON-SULFUR CLUSTER PROTEIN"/>
    <property type="match status" value="1"/>
</dbReference>
<evidence type="ECO:0000313" key="3">
    <source>
        <dbReference type="EMBL" id="RLL11602.1"/>
    </source>
</evidence>
<dbReference type="GO" id="GO:0051536">
    <property type="term" value="F:iron-sulfur cluster binding"/>
    <property type="evidence" value="ECO:0007669"/>
    <property type="project" value="InterPro"/>
</dbReference>
<dbReference type="Proteomes" id="UP000276301">
    <property type="component" value="Unassembled WGS sequence"/>
</dbReference>
<feature type="domain" description="RACo C-terminal" evidence="1">
    <location>
        <begin position="314"/>
        <end position="539"/>
    </location>
</feature>
<dbReference type="InterPro" id="IPR041414">
    <property type="entry name" value="Raco-like_middle"/>
</dbReference>
<evidence type="ECO:0000259" key="1">
    <source>
        <dbReference type="Pfam" id="PF14574"/>
    </source>
</evidence>
<sequence>MRPTCSRARCSGWEARCSRAGSAAGCCHGRPGRDEPVKRICATLGGQRFEIPWEGPALLSDLLAPHGFSLPCGGAHTCGACRVTAYGELSPLSAEEKRLLTTEEQLSNVRLACCARALGSCTVHALSPPRPRVQKGGTLPAAAGEPPFGRGHVLAADIGTTTVAAYLCDPLRPDRPAATGELNAQAPFGADVITRIGKCAEIGVRPLREALAGQLDRLFAGLLRGRGVRPDRVRGVVLTGNTAMLHLFAGLDPAGLAAAPYTPQSLFGVLYNARGYFPTLPPAVPVYLAPCVGAFVGADTVCALLACRLEPRELLLDVGTNGELALMTEEGALCCSAAAGPAFEGAGLRCGMVAADGAICAAAVRDGGIVCRTIGGGPPRGVCGTGAVSLLAALLELGAVDETGLLDERWEEGFPLGGGVVFTQRDIRQLQLAKAAIAAAMDALFDAAGLSPSDVKTLYIAGGFGSAIDPQAAARVGLIPAALAGRVSAAGNAAGMGACLIAASQRALDDAEALARDARVLDLTESLVFRERFVEEMIFGNPEG</sequence>
<dbReference type="InterPro" id="IPR052911">
    <property type="entry name" value="Corrinoid_activation_enz"/>
</dbReference>
<organism evidence="3 4">
    <name type="scientific">Anaerotruncus massiliensis</name>
    <name type="common">ex Liu et al. 2021</name>
    <dbReference type="NCBI Taxonomy" id="2321404"/>
    <lineage>
        <taxon>Bacteria</taxon>
        <taxon>Bacillati</taxon>
        <taxon>Bacillota</taxon>
        <taxon>Clostridia</taxon>
        <taxon>Eubacteriales</taxon>
        <taxon>Oscillospiraceae</taxon>
        <taxon>Anaerotruncus</taxon>
    </lineage>
</organism>
<proteinExistence type="predicted"/>
<dbReference type="InterPro" id="IPR042259">
    <property type="entry name" value="Raco-like_middle_sf"/>
</dbReference>
<dbReference type="InterPro" id="IPR012675">
    <property type="entry name" value="Beta-grasp_dom_sf"/>
</dbReference>